<dbReference type="SUPFAM" id="SSF51445">
    <property type="entry name" value="(Trans)glycosidases"/>
    <property type="match status" value="1"/>
</dbReference>
<keyword evidence="3" id="KW-0119">Carbohydrate metabolism</keyword>
<proteinExistence type="inferred from homology"/>
<dbReference type="InterPro" id="IPR017853">
    <property type="entry name" value="GH"/>
</dbReference>
<dbReference type="PRINTS" id="PR00133">
    <property type="entry name" value="GLHYDRLASE3"/>
</dbReference>
<dbReference type="AlphaFoldDB" id="A0A7W8VCT3"/>
<dbReference type="SMART" id="SM01217">
    <property type="entry name" value="Fn3_like"/>
    <property type="match status" value="1"/>
</dbReference>
<comment type="similarity">
    <text evidence="1 4">Belongs to the glycosyl hydrolase 3 family.</text>
</comment>
<dbReference type="Gene3D" id="3.40.50.1700">
    <property type="entry name" value="Glycoside hydrolase family 3 C-terminal domain"/>
    <property type="match status" value="1"/>
</dbReference>
<evidence type="ECO:0000313" key="7">
    <source>
        <dbReference type="Proteomes" id="UP000572635"/>
    </source>
</evidence>
<evidence type="ECO:0000256" key="2">
    <source>
        <dbReference type="ARBA" id="ARBA00022801"/>
    </source>
</evidence>
<dbReference type="InterPro" id="IPR050288">
    <property type="entry name" value="Cellulose_deg_GH3"/>
</dbReference>
<dbReference type="Proteomes" id="UP000572635">
    <property type="component" value="Unassembled WGS sequence"/>
</dbReference>
<reference evidence="6 7" key="1">
    <citation type="submission" date="2020-08" db="EMBL/GenBank/DDBJ databases">
        <title>Sequencing the genomes of 1000 actinobacteria strains.</title>
        <authorList>
            <person name="Klenk H.-P."/>
        </authorList>
    </citation>
    <scope>NUCLEOTIDE SEQUENCE [LARGE SCALE GENOMIC DNA]</scope>
    <source>
        <strain evidence="6 7">DSM 44551</strain>
    </source>
</reference>
<dbReference type="GO" id="GO:0005975">
    <property type="term" value="P:carbohydrate metabolic process"/>
    <property type="evidence" value="ECO:0007669"/>
    <property type="project" value="InterPro"/>
</dbReference>
<evidence type="ECO:0000313" key="6">
    <source>
        <dbReference type="EMBL" id="MBB5431214.1"/>
    </source>
</evidence>
<dbReference type="PROSITE" id="PS00775">
    <property type="entry name" value="GLYCOSYL_HYDROL_F3"/>
    <property type="match status" value="1"/>
</dbReference>
<dbReference type="GO" id="GO:0008422">
    <property type="term" value="F:beta-glucosidase activity"/>
    <property type="evidence" value="ECO:0007669"/>
    <property type="project" value="UniProtKB-EC"/>
</dbReference>
<comment type="caution">
    <text evidence="6">The sequence shown here is derived from an EMBL/GenBank/DDBJ whole genome shotgun (WGS) entry which is preliminary data.</text>
</comment>
<keyword evidence="7" id="KW-1185">Reference proteome</keyword>
<dbReference type="InterPro" id="IPR036962">
    <property type="entry name" value="Glyco_hydro_3_N_sf"/>
</dbReference>
<dbReference type="InterPro" id="IPR026891">
    <property type="entry name" value="Fn3-like"/>
</dbReference>
<dbReference type="InterPro" id="IPR002772">
    <property type="entry name" value="Glyco_hydro_3_C"/>
</dbReference>
<dbReference type="Gene3D" id="2.60.40.10">
    <property type="entry name" value="Immunoglobulins"/>
    <property type="match status" value="1"/>
</dbReference>
<dbReference type="Pfam" id="PF01915">
    <property type="entry name" value="Glyco_hydro_3_C"/>
    <property type="match status" value="1"/>
</dbReference>
<keyword evidence="4 6" id="KW-0326">Glycosidase</keyword>
<evidence type="ECO:0000256" key="4">
    <source>
        <dbReference type="RuleBase" id="RU361161"/>
    </source>
</evidence>
<dbReference type="InterPro" id="IPR019800">
    <property type="entry name" value="Glyco_hydro_3_AS"/>
</dbReference>
<dbReference type="EC" id="3.2.1.21" evidence="6"/>
<sequence>MAHDPAARPSELTLEEKVRLLTGRTGWTLHGSPAVGLLPVTMSDGPVGVRGDEHLQHEHSANTPNPTAIAATWDEELTARVAGLFAAEARRQGVDVVLAPVLNLHRSPLGGRHFECFSEDPLLTGRIGAAFVRALQAAGVAACPKHFIGNETETERTSYTARIGERTLREVYLPPFEDALAAGAWTVMAAYNGYDDGTGAAPATEHRGLLTGLLKQELGFDGVVVSDWMAARSTAPTAHAGLDLVMPGPLGPWGDALVRAVRAGEVPEAAVDDKVQRLLRLAGRVGRLDGATAPAPPEPDEDALLREVAARGQVLLRNEGRLLPLDPARLRRVALIGPNALDPCIQGGGSAHVSPKRVATPAEALRAALPDGVELTVHRGCRNRRHLPDADPALLRRLTVELYGADGEPAGTPEAAGPAVHLDVADPRARRAVVSAVLRLEEPGVHRVGAGSVGVHRIEVDGEVVASGEEPASAADVLESRHTHPGGGDTLVEVGAEPREVAVVVRTDVADFGDFGRGVVARLRHLPPGPAPEEEMAAAAAAARAADVAVLVVGTDDETESEGYDRASLDLPGGQDELVRRVLAANPAAVVAVNAGAPVLLPWLEDAPAVLWTWMGGQAYGPALADVLTGAAEPAGRLPWTLPAAAADVPVPDTRPRGGAVDYTEGVFIGHRAYDRAGTEPAREFGFGLGYTDWEIRGAELEDAGAVPPAGPLPAARTPLVLRVRVANTGPRDGRHVVQAYLEPPRGGGPDRPHRTLAGFAAVHLPAGEEAEVRIEVRPRALAVWDAPTRGWTVPPGRYRLAVGSSSRAIAAHVPLEVPGA</sequence>
<evidence type="ECO:0000259" key="5">
    <source>
        <dbReference type="SMART" id="SM01217"/>
    </source>
</evidence>
<feature type="domain" description="Fibronectin type III-like" evidence="5">
    <location>
        <begin position="736"/>
        <end position="807"/>
    </location>
</feature>
<dbReference type="InterPro" id="IPR013783">
    <property type="entry name" value="Ig-like_fold"/>
</dbReference>
<dbReference type="Gene3D" id="3.20.20.300">
    <property type="entry name" value="Glycoside hydrolase, family 3, N-terminal domain"/>
    <property type="match status" value="1"/>
</dbReference>
<name>A0A7W8VCT3_9ACTN</name>
<dbReference type="Gene3D" id="2.60.120.260">
    <property type="entry name" value="Galactose-binding domain-like"/>
    <property type="match status" value="1"/>
</dbReference>
<gene>
    <name evidence="6" type="ORF">HDA36_001298</name>
</gene>
<accession>A0A7W8VCT3</accession>
<evidence type="ECO:0000256" key="3">
    <source>
        <dbReference type="ARBA" id="ARBA00023277"/>
    </source>
</evidence>
<dbReference type="RefSeq" id="WP_184390511.1">
    <property type="nucleotide sequence ID" value="NZ_BAAAJD010000007.1"/>
</dbReference>
<dbReference type="EMBL" id="JACHDB010000001">
    <property type="protein sequence ID" value="MBB5431214.1"/>
    <property type="molecule type" value="Genomic_DNA"/>
</dbReference>
<dbReference type="SUPFAM" id="SSF52279">
    <property type="entry name" value="Beta-D-glucan exohydrolase, C-terminal domain"/>
    <property type="match status" value="1"/>
</dbReference>
<keyword evidence="2 4" id="KW-0378">Hydrolase</keyword>
<protein>
    <submittedName>
        <fullName evidence="6">Beta-glucosidase</fullName>
        <ecNumber evidence="6">3.2.1.21</ecNumber>
    </submittedName>
</protein>
<evidence type="ECO:0000256" key="1">
    <source>
        <dbReference type="ARBA" id="ARBA00005336"/>
    </source>
</evidence>
<dbReference type="InterPro" id="IPR001764">
    <property type="entry name" value="Glyco_hydro_3_N"/>
</dbReference>
<organism evidence="6 7">
    <name type="scientific">Nocardiopsis composta</name>
    <dbReference type="NCBI Taxonomy" id="157465"/>
    <lineage>
        <taxon>Bacteria</taxon>
        <taxon>Bacillati</taxon>
        <taxon>Actinomycetota</taxon>
        <taxon>Actinomycetes</taxon>
        <taxon>Streptosporangiales</taxon>
        <taxon>Nocardiopsidaceae</taxon>
        <taxon>Nocardiopsis</taxon>
    </lineage>
</organism>
<dbReference type="PANTHER" id="PTHR42715">
    <property type="entry name" value="BETA-GLUCOSIDASE"/>
    <property type="match status" value="1"/>
</dbReference>
<dbReference type="InterPro" id="IPR036881">
    <property type="entry name" value="Glyco_hydro_3_C_sf"/>
</dbReference>
<dbReference type="Pfam" id="PF00933">
    <property type="entry name" value="Glyco_hydro_3"/>
    <property type="match status" value="1"/>
</dbReference>
<dbReference type="PANTHER" id="PTHR42715:SF10">
    <property type="entry name" value="BETA-GLUCOSIDASE"/>
    <property type="match status" value="1"/>
</dbReference>
<dbReference type="Pfam" id="PF14310">
    <property type="entry name" value="Fn3-like"/>
    <property type="match status" value="1"/>
</dbReference>